<evidence type="ECO:0000313" key="3">
    <source>
        <dbReference type="Proteomes" id="UP000298663"/>
    </source>
</evidence>
<reference evidence="2 3" key="2">
    <citation type="journal article" date="2019" name="G3 (Bethesda)">
        <title>Hybrid Assembly of the Genome of the Entomopathogenic Nematode Steinernema carpocapsae Identifies the X-Chromosome.</title>
        <authorList>
            <person name="Serra L."/>
            <person name="Macchietto M."/>
            <person name="Macias-Munoz A."/>
            <person name="McGill C.J."/>
            <person name="Rodriguez I.M."/>
            <person name="Rodriguez B."/>
            <person name="Murad R."/>
            <person name="Mortazavi A."/>
        </authorList>
    </citation>
    <scope>NUCLEOTIDE SEQUENCE [LARGE SCALE GENOMIC DNA]</scope>
    <source>
        <strain evidence="2 3">ALL</strain>
    </source>
</reference>
<reference evidence="2 3" key="1">
    <citation type="journal article" date="2015" name="Genome Biol.">
        <title>Comparative genomics of Steinernema reveals deeply conserved gene regulatory networks.</title>
        <authorList>
            <person name="Dillman A.R."/>
            <person name="Macchietto M."/>
            <person name="Porter C.F."/>
            <person name="Rogers A."/>
            <person name="Williams B."/>
            <person name="Antoshechkin I."/>
            <person name="Lee M.M."/>
            <person name="Goodwin Z."/>
            <person name="Lu X."/>
            <person name="Lewis E.E."/>
            <person name="Goodrich-Blair H."/>
            <person name="Stock S.P."/>
            <person name="Adams B.J."/>
            <person name="Sternberg P.W."/>
            <person name="Mortazavi A."/>
        </authorList>
    </citation>
    <scope>NUCLEOTIDE SEQUENCE [LARGE SCALE GENOMIC DNA]</scope>
    <source>
        <strain evidence="2 3">ALL</strain>
    </source>
</reference>
<dbReference type="AlphaFoldDB" id="A0A4U5MVV7"/>
<sequence length="290" mass="32131">MQPKTIRAVAMNLSLVIFGLVTTFGLSTACCSFCEHSLIDLTGQLNRCLARLSDNNLTLNGEESCAFGHVSTDDDCTMRLLEVSKVLEACLKALCKTPFTPKPPVSTTMTVTETPTTTSEPIVSQMANITLYVANCLSAYTTSDFTIAITSVNGAQMKWISSTALVSGWRPLVYYTSVDMRYHDISEATHFVIFFGVDSDALFLDQIVANTETKRIVFKQPHVSQDCCDNENRYQWMHATYPKDCNNYIKTPGSYSFFGKLGVSNVLNLVDFEKFKNGTLGTMHQLCNSC</sequence>
<proteinExistence type="predicted"/>
<comment type="caution">
    <text evidence="2">The sequence shown here is derived from an EMBL/GenBank/DDBJ whole genome shotgun (WGS) entry which is preliminary data.</text>
</comment>
<dbReference type="Proteomes" id="UP000298663">
    <property type="component" value="Unassembled WGS sequence"/>
</dbReference>
<dbReference type="EMBL" id="AZBU02000006">
    <property type="protein sequence ID" value="TKR73898.1"/>
    <property type="molecule type" value="Genomic_DNA"/>
</dbReference>
<gene>
    <name evidence="2" type="ORF">L596_021146</name>
</gene>
<feature type="signal peptide" evidence="1">
    <location>
        <begin position="1"/>
        <end position="29"/>
    </location>
</feature>
<keyword evidence="3" id="KW-1185">Reference proteome</keyword>
<name>A0A4U5MVV7_STECR</name>
<dbReference type="PROSITE" id="PS51257">
    <property type="entry name" value="PROKAR_LIPOPROTEIN"/>
    <property type="match status" value="1"/>
</dbReference>
<feature type="chain" id="PRO_5020341635" description="Saposin B-type domain-containing protein" evidence="1">
    <location>
        <begin position="30"/>
        <end position="290"/>
    </location>
</feature>
<evidence type="ECO:0000313" key="2">
    <source>
        <dbReference type="EMBL" id="TKR73898.1"/>
    </source>
</evidence>
<protein>
    <recommendedName>
        <fullName evidence="4">Saposin B-type domain-containing protein</fullName>
    </recommendedName>
</protein>
<keyword evidence="1" id="KW-0732">Signal</keyword>
<evidence type="ECO:0008006" key="4">
    <source>
        <dbReference type="Google" id="ProtNLM"/>
    </source>
</evidence>
<evidence type="ECO:0000256" key="1">
    <source>
        <dbReference type="SAM" id="SignalP"/>
    </source>
</evidence>
<accession>A0A4U5MVV7</accession>
<organism evidence="2 3">
    <name type="scientific">Steinernema carpocapsae</name>
    <name type="common">Entomopathogenic nematode</name>
    <dbReference type="NCBI Taxonomy" id="34508"/>
    <lineage>
        <taxon>Eukaryota</taxon>
        <taxon>Metazoa</taxon>
        <taxon>Ecdysozoa</taxon>
        <taxon>Nematoda</taxon>
        <taxon>Chromadorea</taxon>
        <taxon>Rhabditida</taxon>
        <taxon>Tylenchina</taxon>
        <taxon>Panagrolaimomorpha</taxon>
        <taxon>Strongyloidoidea</taxon>
        <taxon>Steinernematidae</taxon>
        <taxon>Steinernema</taxon>
    </lineage>
</organism>